<evidence type="ECO:0000313" key="2">
    <source>
        <dbReference type="Proteomes" id="UP001564626"/>
    </source>
</evidence>
<dbReference type="Proteomes" id="UP001564626">
    <property type="component" value="Unassembled WGS sequence"/>
</dbReference>
<reference evidence="1 2" key="1">
    <citation type="submission" date="2024-08" db="EMBL/GenBank/DDBJ databases">
        <title>Genome mining of Saccharopolyspora cebuensis PGLac3 from Nigerian medicinal plant.</title>
        <authorList>
            <person name="Ezeobiora C.E."/>
            <person name="Igbokwe N.H."/>
            <person name="Amin D.H."/>
            <person name="Mendie U.E."/>
        </authorList>
    </citation>
    <scope>NUCLEOTIDE SEQUENCE [LARGE SCALE GENOMIC DNA]</scope>
    <source>
        <strain evidence="1 2">PGLac3</strain>
    </source>
</reference>
<comment type="caution">
    <text evidence="1">The sequence shown here is derived from an EMBL/GenBank/DDBJ whole genome shotgun (WGS) entry which is preliminary data.</text>
</comment>
<proteinExistence type="predicted"/>
<evidence type="ECO:0000313" key="1">
    <source>
        <dbReference type="EMBL" id="MEY8042614.1"/>
    </source>
</evidence>
<name>A0ABV4CPF4_9PSEU</name>
<keyword evidence="2" id="KW-1185">Reference proteome</keyword>
<dbReference type="EMBL" id="JBGEHV010000061">
    <property type="protein sequence ID" value="MEY8042614.1"/>
    <property type="molecule type" value="Genomic_DNA"/>
</dbReference>
<organism evidence="1 2">
    <name type="scientific">Saccharopolyspora cebuensis</name>
    <dbReference type="NCBI Taxonomy" id="418759"/>
    <lineage>
        <taxon>Bacteria</taxon>
        <taxon>Bacillati</taxon>
        <taxon>Actinomycetota</taxon>
        <taxon>Actinomycetes</taxon>
        <taxon>Pseudonocardiales</taxon>
        <taxon>Pseudonocardiaceae</taxon>
        <taxon>Saccharopolyspora</taxon>
    </lineage>
</organism>
<protein>
    <recommendedName>
        <fullName evidence="3">DUF222 domain-containing protein</fullName>
    </recommendedName>
</protein>
<dbReference type="RefSeq" id="WP_369775466.1">
    <property type="nucleotide sequence ID" value="NZ_JBGEHV010000061.1"/>
</dbReference>
<gene>
    <name evidence="1" type="ORF">AB8O55_24680</name>
</gene>
<sequence>MSAESTLAELRDATAAELAPMFEQMEWAEDEISAARHRHPRAADTLHHSFALLRPTSDRMSTEFVYRGHCRELLDRVACREDTRPGTAAETVLAMCEVATATPLSSSGAGLLFRMWEQAFPGQARIDHHLEHRETLHGERIDDAEAETRAKLAVPDRVLGPIECTGWHHGAQVTCAYAPPPTLPFEPRTALMVSGR</sequence>
<evidence type="ECO:0008006" key="3">
    <source>
        <dbReference type="Google" id="ProtNLM"/>
    </source>
</evidence>
<accession>A0ABV4CPF4</accession>